<dbReference type="EMBL" id="JAPNTZ010000006">
    <property type="protein sequence ID" value="MCY1139903.1"/>
    <property type="molecule type" value="Genomic_DNA"/>
</dbReference>
<dbReference type="RefSeq" id="WP_267564058.1">
    <property type="nucleotide sequence ID" value="NZ_JAPNTZ010000006.1"/>
</dbReference>
<dbReference type="Proteomes" id="UP001151002">
    <property type="component" value="Unassembled WGS sequence"/>
</dbReference>
<evidence type="ECO:0000313" key="3">
    <source>
        <dbReference type="EMBL" id="MCY1139903.1"/>
    </source>
</evidence>
<organism evidence="3 4">
    <name type="scientific">Paractinoplanes pyxinae</name>
    <dbReference type="NCBI Taxonomy" id="2997416"/>
    <lineage>
        <taxon>Bacteria</taxon>
        <taxon>Bacillati</taxon>
        <taxon>Actinomycetota</taxon>
        <taxon>Actinomycetes</taxon>
        <taxon>Micromonosporales</taxon>
        <taxon>Micromonosporaceae</taxon>
        <taxon>Paractinoplanes</taxon>
    </lineage>
</organism>
<keyword evidence="4" id="KW-1185">Reference proteome</keyword>
<keyword evidence="2" id="KW-0472">Membrane</keyword>
<gene>
    <name evidence="3" type="ORF">OWR29_18020</name>
</gene>
<name>A0ABT4B2S3_9ACTN</name>
<evidence type="ECO:0000313" key="4">
    <source>
        <dbReference type="Proteomes" id="UP001151002"/>
    </source>
</evidence>
<evidence type="ECO:0000256" key="2">
    <source>
        <dbReference type="SAM" id="Phobius"/>
    </source>
</evidence>
<feature type="compositionally biased region" description="Polar residues" evidence="1">
    <location>
        <begin position="145"/>
        <end position="154"/>
    </location>
</feature>
<keyword evidence="2" id="KW-0812">Transmembrane</keyword>
<evidence type="ECO:0000256" key="1">
    <source>
        <dbReference type="SAM" id="MobiDB-lite"/>
    </source>
</evidence>
<comment type="caution">
    <text evidence="3">The sequence shown here is derived from an EMBL/GenBank/DDBJ whole genome shotgun (WGS) entry which is preliminary data.</text>
</comment>
<keyword evidence="2" id="KW-1133">Transmembrane helix</keyword>
<protein>
    <submittedName>
        <fullName evidence="3">Uncharacterized protein</fullName>
    </submittedName>
</protein>
<feature type="region of interest" description="Disordered" evidence="1">
    <location>
        <begin position="143"/>
        <end position="258"/>
    </location>
</feature>
<feature type="transmembrane region" description="Helical" evidence="2">
    <location>
        <begin position="20"/>
        <end position="49"/>
    </location>
</feature>
<feature type="compositionally biased region" description="Low complexity" evidence="1">
    <location>
        <begin position="230"/>
        <end position="258"/>
    </location>
</feature>
<sequence length="258" mass="25792">MAEHAPDRIWSGIDIPKTIAGTLAAVSAAVVGSFLGVAGTLIGAAVASVIGSVGTELYTRFINRGSKKIVSTFVTAPAAVGTPTVVAAEDEVPSDEPAPPPAGPKKMRWGRIAAVAGAVFVLAMGTLTTFELLTQRSMADAVGVKTSSSTTLGSAFSGDNGKRESTPTPAPSSSAEPSEDPGATTEPTDGPAGAPSAEPTDTAGTPSATPTQTAEPVDPQTGETDPGTEPTDQPTDGQDQQDGSTTQDGSTQQQQSGE</sequence>
<reference evidence="3" key="1">
    <citation type="submission" date="2022-11" db="EMBL/GenBank/DDBJ databases">
        <authorList>
            <person name="Somphong A."/>
            <person name="Phongsopitanun W."/>
        </authorList>
    </citation>
    <scope>NUCLEOTIDE SEQUENCE</scope>
    <source>
        <strain evidence="3">Pm04-4</strain>
    </source>
</reference>
<feature type="compositionally biased region" description="Polar residues" evidence="1">
    <location>
        <begin position="202"/>
        <end position="214"/>
    </location>
</feature>
<proteinExistence type="predicted"/>
<accession>A0ABT4B2S3</accession>
<feature type="transmembrane region" description="Helical" evidence="2">
    <location>
        <begin position="108"/>
        <end position="130"/>
    </location>
</feature>